<dbReference type="STRING" id="1547283.A9C19_08385"/>
<evidence type="ECO:0000256" key="5">
    <source>
        <dbReference type="ARBA" id="ARBA00022989"/>
    </source>
</evidence>
<dbReference type="AlphaFoldDB" id="A0A1L3MR20"/>
<keyword evidence="6 7" id="KW-0472">Membrane</keyword>
<name>A0A1L3MR20_9BACI</name>
<dbReference type="EMBL" id="CP016020">
    <property type="protein sequence ID" value="APH04761.1"/>
    <property type="molecule type" value="Genomic_DNA"/>
</dbReference>
<proteinExistence type="inferred from homology"/>
<keyword evidence="4 7" id="KW-0812">Transmembrane</keyword>
<accession>A0A1L3MR20</accession>
<sequence>MDYSLIWKAVLIVLGGTILLRIAGRKSISQMTLAQVVIMIGLGSLLVQPIVGKNVWSTIVVGLTLVLTLVFVEYVQIKSDKVEKFISGKAKTVIQNGQLQEDQLKKLRISVDLLEMKLRQANVTKIEDVKYATLEPNGQIGFELKDQKKPVTKEDLTLINQDLQMIKQALQLLPTTQYSQSQIEQPSLFTEVSKNKHQVEPPEYLK</sequence>
<gene>
    <name evidence="9" type="ORF">A9C19_08385</name>
</gene>
<dbReference type="Gene3D" id="3.30.240.20">
    <property type="entry name" value="bsu07140 like domains"/>
    <property type="match status" value="1"/>
</dbReference>
<dbReference type="Proteomes" id="UP000181936">
    <property type="component" value="Chromosome"/>
</dbReference>
<evidence type="ECO:0000256" key="7">
    <source>
        <dbReference type="SAM" id="Phobius"/>
    </source>
</evidence>
<evidence type="ECO:0000313" key="10">
    <source>
        <dbReference type="Proteomes" id="UP000181936"/>
    </source>
</evidence>
<comment type="similarity">
    <text evidence="2">Belongs to the UPF0702 family.</text>
</comment>
<keyword evidence="3" id="KW-1003">Cell membrane</keyword>
<dbReference type="PANTHER" id="PTHR34582:SF2">
    <property type="entry name" value="UPF0702 TRANSMEMBRANE PROTEIN YDFR"/>
    <property type="match status" value="1"/>
</dbReference>
<evidence type="ECO:0000256" key="4">
    <source>
        <dbReference type="ARBA" id="ARBA00022692"/>
    </source>
</evidence>
<organism evidence="9 10">
    <name type="scientific">Bacillus weihaiensis</name>
    <dbReference type="NCBI Taxonomy" id="1547283"/>
    <lineage>
        <taxon>Bacteria</taxon>
        <taxon>Bacillati</taxon>
        <taxon>Bacillota</taxon>
        <taxon>Bacilli</taxon>
        <taxon>Bacillales</taxon>
        <taxon>Bacillaceae</taxon>
        <taxon>Bacillus</taxon>
    </lineage>
</organism>
<evidence type="ECO:0000256" key="1">
    <source>
        <dbReference type="ARBA" id="ARBA00004651"/>
    </source>
</evidence>
<feature type="transmembrane region" description="Helical" evidence="7">
    <location>
        <begin position="56"/>
        <end position="75"/>
    </location>
</feature>
<protein>
    <recommendedName>
        <fullName evidence="8">YetF C-terminal domain-containing protein</fullName>
    </recommendedName>
</protein>
<evidence type="ECO:0000256" key="3">
    <source>
        <dbReference type="ARBA" id="ARBA00022475"/>
    </source>
</evidence>
<dbReference type="Pfam" id="PF04239">
    <property type="entry name" value="DUF421"/>
    <property type="match status" value="1"/>
</dbReference>
<evidence type="ECO:0000313" key="9">
    <source>
        <dbReference type="EMBL" id="APH04761.1"/>
    </source>
</evidence>
<keyword evidence="5 7" id="KW-1133">Transmembrane helix</keyword>
<dbReference type="PANTHER" id="PTHR34582">
    <property type="entry name" value="UPF0702 TRANSMEMBRANE PROTEIN YCAP"/>
    <property type="match status" value="1"/>
</dbReference>
<dbReference type="OrthoDB" id="1796697at2"/>
<evidence type="ECO:0000256" key="6">
    <source>
        <dbReference type="ARBA" id="ARBA00023136"/>
    </source>
</evidence>
<evidence type="ECO:0000256" key="2">
    <source>
        <dbReference type="ARBA" id="ARBA00006448"/>
    </source>
</evidence>
<dbReference type="InterPro" id="IPR023090">
    <property type="entry name" value="UPF0702_alpha/beta_dom_sf"/>
</dbReference>
<reference evidence="9 10" key="1">
    <citation type="journal article" date="2016" name="Sci. Rep.">
        <title>Complete genome sequence and transcriptomic analysis of a novel marine strain Bacillus weihaiensis reveals the mechanism of brown algae degradation.</title>
        <authorList>
            <person name="Zhu Y."/>
            <person name="Chen P."/>
            <person name="Bao Y."/>
            <person name="Men Y."/>
            <person name="Zeng Y."/>
            <person name="Yang J."/>
            <person name="Sun J."/>
            <person name="Sun Y."/>
        </authorList>
    </citation>
    <scope>NUCLEOTIDE SEQUENCE [LARGE SCALE GENOMIC DNA]</scope>
    <source>
        <strain evidence="9 10">Alg07</strain>
    </source>
</reference>
<feature type="transmembrane region" description="Helical" evidence="7">
    <location>
        <begin position="31"/>
        <end position="50"/>
    </location>
</feature>
<feature type="domain" description="YetF C-terminal" evidence="8">
    <location>
        <begin position="78"/>
        <end position="172"/>
    </location>
</feature>
<dbReference type="RefSeq" id="WP_072579553.1">
    <property type="nucleotide sequence ID" value="NZ_CP016020.1"/>
</dbReference>
<feature type="transmembrane region" description="Helical" evidence="7">
    <location>
        <begin position="6"/>
        <end position="24"/>
    </location>
</feature>
<comment type="subcellular location">
    <subcellularLocation>
        <location evidence="1">Cell membrane</location>
        <topology evidence="1">Multi-pass membrane protein</topology>
    </subcellularLocation>
</comment>
<keyword evidence="10" id="KW-1185">Reference proteome</keyword>
<evidence type="ECO:0000259" key="8">
    <source>
        <dbReference type="Pfam" id="PF04239"/>
    </source>
</evidence>
<dbReference type="KEGG" id="bwh:A9C19_08385"/>
<dbReference type="GO" id="GO:0005886">
    <property type="term" value="C:plasma membrane"/>
    <property type="evidence" value="ECO:0007669"/>
    <property type="project" value="UniProtKB-SubCell"/>
</dbReference>
<dbReference type="InterPro" id="IPR007353">
    <property type="entry name" value="DUF421"/>
</dbReference>